<dbReference type="Proteomes" id="UP000280834">
    <property type="component" value="Unassembled WGS sequence"/>
</dbReference>
<dbReference type="WBParaSite" id="BTMF_0001286301-mRNA-1">
    <property type="protein sequence ID" value="BTMF_0001286301-mRNA-1"/>
    <property type="gene ID" value="BTMF_0001286301"/>
</dbReference>
<dbReference type="EMBL" id="UZAG01017882">
    <property type="protein sequence ID" value="VDO37100.1"/>
    <property type="molecule type" value="Genomic_DNA"/>
</dbReference>
<organism evidence="3">
    <name type="scientific">Brugia timori</name>
    <dbReference type="NCBI Taxonomy" id="42155"/>
    <lineage>
        <taxon>Eukaryota</taxon>
        <taxon>Metazoa</taxon>
        <taxon>Ecdysozoa</taxon>
        <taxon>Nematoda</taxon>
        <taxon>Chromadorea</taxon>
        <taxon>Rhabditida</taxon>
        <taxon>Spirurina</taxon>
        <taxon>Spiruromorpha</taxon>
        <taxon>Filarioidea</taxon>
        <taxon>Onchocercidae</taxon>
        <taxon>Brugia</taxon>
    </lineage>
</organism>
<name>A0A0R3QYN9_9BILA</name>
<evidence type="ECO:0000313" key="1">
    <source>
        <dbReference type="EMBL" id="VDO37100.1"/>
    </source>
</evidence>
<keyword evidence="2" id="KW-1185">Reference proteome</keyword>
<evidence type="ECO:0000313" key="3">
    <source>
        <dbReference type="WBParaSite" id="BTMF_0001286301-mRNA-1"/>
    </source>
</evidence>
<gene>
    <name evidence="1" type="ORF">BTMF_LOCUS10875</name>
</gene>
<accession>A0A0R3QYN9</accession>
<reference evidence="1 2" key="2">
    <citation type="submission" date="2018-11" db="EMBL/GenBank/DDBJ databases">
        <authorList>
            <consortium name="Pathogen Informatics"/>
        </authorList>
    </citation>
    <scope>NUCLEOTIDE SEQUENCE [LARGE SCALE GENOMIC DNA]</scope>
</reference>
<evidence type="ECO:0000313" key="2">
    <source>
        <dbReference type="Proteomes" id="UP000280834"/>
    </source>
</evidence>
<protein>
    <submittedName>
        <fullName evidence="3">Cyclin_C domain-containing protein</fullName>
    </submittedName>
</protein>
<proteinExistence type="predicted"/>
<dbReference type="STRING" id="42155.A0A0R3QYN9"/>
<reference evidence="3" key="1">
    <citation type="submission" date="2017-02" db="UniProtKB">
        <authorList>
            <consortium name="WormBaseParasite"/>
        </authorList>
    </citation>
    <scope>IDENTIFICATION</scope>
</reference>
<sequence length="134" mass="15223">IEIAALATSVGVEVCKNFRPATRNRLAKIQKQNISKTPRRLSGEMRVMRRSQARLDKSLEKLAVSLSNGRLVGRSPSQFSCNKLHYLNGSRSEERRQRVERSFVRTSCHGDSGYVNPSIMPHSTDLKIILEREE</sequence>
<dbReference type="AlphaFoldDB" id="A0A0R3QYN9"/>